<proteinExistence type="inferred from homology"/>
<comment type="similarity">
    <text evidence="3">Belongs to the COX11/CtaG family.</text>
</comment>
<dbReference type="RefSeq" id="WP_059284701.1">
    <property type="nucleotide sequence ID" value="NZ_LNQU01000006.1"/>
</dbReference>
<dbReference type="GO" id="GO:0005507">
    <property type="term" value="F:copper ion binding"/>
    <property type="evidence" value="ECO:0007669"/>
    <property type="project" value="InterPro"/>
</dbReference>
<dbReference type="PIRSF" id="PIRSF005413">
    <property type="entry name" value="COX11"/>
    <property type="match status" value="1"/>
</dbReference>
<evidence type="ECO:0000256" key="5">
    <source>
        <dbReference type="ARBA" id="ARBA00022692"/>
    </source>
</evidence>
<organism evidence="10 11">
    <name type="scientific">Aquitalea magnusonii</name>
    <dbReference type="NCBI Taxonomy" id="332411"/>
    <lineage>
        <taxon>Bacteria</taxon>
        <taxon>Pseudomonadati</taxon>
        <taxon>Pseudomonadota</taxon>
        <taxon>Betaproteobacteria</taxon>
        <taxon>Neisseriales</taxon>
        <taxon>Chromobacteriaceae</taxon>
        <taxon>Aquitalea</taxon>
    </lineage>
</organism>
<evidence type="ECO:0000256" key="6">
    <source>
        <dbReference type="ARBA" id="ARBA00022968"/>
    </source>
</evidence>
<dbReference type="EMBL" id="QJKC01000014">
    <property type="protein sequence ID" value="PXX43592.1"/>
    <property type="molecule type" value="Genomic_DNA"/>
</dbReference>
<comment type="subcellular location">
    <subcellularLocation>
        <location evidence="2">Cell inner membrane</location>
        <topology evidence="2">Single-pass type II membrane protein</topology>
        <orientation evidence="2">Periplasmic side</orientation>
    </subcellularLocation>
</comment>
<dbReference type="Proteomes" id="UP000248395">
    <property type="component" value="Unassembled WGS sequence"/>
</dbReference>
<keyword evidence="9" id="KW-0472">Membrane</keyword>
<sequence>MASGMQAANLTLLRRLLLLVLLMFGFAWGLVPLYRVICEVTGLNRVVVADAMPGRDAAQVAARPVVLQLDAMVQPGLPWQVRPLQSRLQVKTGQFIQLQYELRNNSRQQVVGQAIPRYLPAEAAAYVKKLECFCLRQQLFQPGETRRFPVVLVIDRALPAAIDSITLSYSVFDVPQGEARP</sequence>
<gene>
    <name evidence="10" type="ORF">DFR38_11428</name>
</gene>
<accession>A0A318J6X3</accession>
<evidence type="ECO:0000256" key="3">
    <source>
        <dbReference type="ARBA" id="ARBA00009620"/>
    </source>
</evidence>
<dbReference type="InterPro" id="IPR007533">
    <property type="entry name" value="Cyt_c_oxidase_assmbl_CtaG"/>
</dbReference>
<dbReference type="InterPro" id="IPR023471">
    <property type="entry name" value="CtaG/Cox11_dom_sf"/>
</dbReference>
<evidence type="ECO:0000256" key="7">
    <source>
        <dbReference type="ARBA" id="ARBA00022989"/>
    </source>
</evidence>
<keyword evidence="6" id="KW-0735">Signal-anchor</keyword>
<keyword evidence="8" id="KW-0186">Copper</keyword>
<keyword evidence="7" id="KW-1133">Transmembrane helix</keyword>
<evidence type="ECO:0000256" key="9">
    <source>
        <dbReference type="ARBA" id="ARBA00023136"/>
    </source>
</evidence>
<keyword evidence="5" id="KW-0812">Transmembrane</keyword>
<dbReference type="PANTHER" id="PTHR21320">
    <property type="entry name" value="CYTOCHROME C OXIDASE ASSEMBLY PROTEIN COX11-RELATED"/>
    <property type="match status" value="1"/>
</dbReference>
<reference evidence="10 11" key="1">
    <citation type="submission" date="2018-05" db="EMBL/GenBank/DDBJ databases">
        <title>Genomic Encyclopedia of Type Strains, Phase IV (KMG-IV): sequencing the most valuable type-strain genomes for metagenomic binning, comparative biology and taxonomic classification.</title>
        <authorList>
            <person name="Goeker M."/>
        </authorList>
    </citation>
    <scope>NUCLEOTIDE SEQUENCE [LARGE SCALE GENOMIC DNA]</scope>
    <source>
        <strain evidence="10 11">DSM 25134</strain>
    </source>
</reference>
<evidence type="ECO:0000313" key="11">
    <source>
        <dbReference type="Proteomes" id="UP000248395"/>
    </source>
</evidence>
<dbReference type="SUPFAM" id="SSF110111">
    <property type="entry name" value="Ctag/Cox11"/>
    <property type="match status" value="1"/>
</dbReference>
<dbReference type="AlphaFoldDB" id="A0A318J6X3"/>
<evidence type="ECO:0000256" key="2">
    <source>
        <dbReference type="ARBA" id="ARBA00004382"/>
    </source>
</evidence>
<evidence type="ECO:0000256" key="1">
    <source>
        <dbReference type="ARBA" id="ARBA00004007"/>
    </source>
</evidence>
<dbReference type="OrthoDB" id="9804841at2"/>
<dbReference type="Gene3D" id="2.60.370.10">
    <property type="entry name" value="Ctag/Cox11"/>
    <property type="match status" value="1"/>
</dbReference>
<dbReference type="Pfam" id="PF04442">
    <property type="entry name" value="CtaG_Cox11"/>
    <property type="match status" value="1"/>
</dbReference>
<dbReference type="NCBIfam" id="NF003465">
    <property type="entry name" value="PRK05089.1"/>
    <property type="match status" value="1"/>
</dbReference>
<comment type="function">
    <text evidence="1">Exerts its effect at some terminal stage of cytochrome c oxidase synthesis, probably by being involved in the insertion of the copper B into subunit I.</text>
</comment>
<keyword evidence="11" id="KW-1185">Reference proteome</keyword>
<comment type="caution">
    <text evidence="10">The sequence shown here is derived from an EMBL/GenBank/DDBJ whole genome shotgun (WGS) entry which is preliminary data.</text>
</comment>
<dbReference type="GO" id="GO:0005886">
    <property type="term" value="C:plasma membrane"/>
    <property type="evidence" value="ECO:0007669"/>
    <property type="project" value="UniProtKB-SubCell"/>
</dbReference>
<evidence type="ECO:0000256" key="4">
    <source>
        <dbReference type="ARBA" id="ARBA00015384"/>
    </source>
</evidence>
<protein>
    <recommendedName>
        <fullName evidence="4">Cytochrome c oxidase assembly protein CtaG</fullName>
    </recommendedName>
</protein>
<dbReference type="PANTHER" id="PTHR21320:SF3">
    <property type="entry name" value="CYTOCHROME C OXIDASE ASSEMBLY PROTEIN COX11, MITOCHONDRIAL-RELATED"/>
    <property type="match status" value="1"/>
</dbReference>
<name>A0A318J6X3_9NEIS</name>
<evidence type="ECO:0000256" key="8">
    <source>
        <dbReference type="ARBA" id="ARBA00023008"/>
    </source>
</evidence>
<evidence type="ECO:0000313" key="10">
    <source>
        <dbReference type="EMBL" id="PXX43592.1"/>
    </source>
</evidence>